<dbReference type="AlphaFoldDB" id="A0A9P3UQ53"/>
<dbReference type="EMBL" id="BRPK01000009">
    <property type="protein sequence ID" value="GLB40932.1"/>
    <property type="molecule type" value="Genomic_DNA"/>
</dbReference>
<sequence length="142" mass="15513">MLHHAWMITAGVPSLVLQAERSKLAEVKAEVEGVASPTIHREKIISTGQSSPSSCNLVQRHPYTSGPDELRGIDNPWNGRGDSLYSLLRRLKNQTYPAALPRHADWRCVLKCTTIKISLSPATSTTSPLRDGLKEARGALSS</sequence>
<feature type="region of interest" description="Disordered" evidence="1">
    <location>
        <begin position="122"/>
        <end position="142"/>
    </location>
</feature>
<gene>
    <name evidence="2" type="ORF">LshimejAT787_0901470</name>
</gene>
<comment type="caution">
    <text evidence="2">The sequence shown here is derived from an EMBL/GenBank/DDBJ whole genome shotgun (WGS) entry which is preliminary data.</text>
</comment>
<protein>
    <submittedName>
        <fullName evidence="2">Uncharacterized protein</fullName>
    </submittedName>
</protein>
<evidence type="ECO:0000256" key="1">
    <source>
        <dbReference type="SAM" id="MobiDB-lite"/>
    </source>
</evidence>
<reference evidence="2" key="1">
    <citation type="submission" date="2022-07" db="EMBL/GenBank/DDBJ databases">
        <title>The genome of Lyophyllum shimeji provides insight into the initial evolution of ectomycorrhizal fungal genome.</title>
        <authorList>
            <person name="Kobayashi Y."/>
            <person name="Shibata T."/>
            <person name="Hirakawa H."/>
            <person name="Shigenobu S."/>
            <person name="Nishiyama T."/>
            <person name="Yamada A."/>
            <person name="Hasebe M."/>
            <person name="Kawaguchi M."/>
        </authorList>
    </citation>
    <scope>NUCLEOTIDE SEQUENCE</scope>
    <source>
        <strain evidence="2">AT787</strain>
    </source>
</reference>
<dbReference type="Proteomes" id="UP001063166">
    <property type="component" value="Unassembled WGS sequence"/>
</dbReference>
<feature type="compositionally biased region" description="Basic and acidic residues" evidence="1">
    <location>
        <begin position="131"/>
        <end position="142"/>
    </location>
</feature>
<organism evidence="2 3">
    <name type="scientific">Lyophyllum shimeji</name>
    <name type="common">Hon-shimeji</name>
    <name type="synonym">Tricholoma shimeji</name>
    <dbReference type="NCBI Taxonomy" id="47721"/>
    <lineage>
        <taxon>Eukaryota</taxon>
        <taxon>Fungi</taxon>
        <taxon>Dikarya</taxon>
        <taxon>Basidiomycota</taxon>
        <taxon>Agaricomycotina</taxon>
        <taxon>Agaricomycetes</taxon>
        <taxon>Agaricomycetidae</taxon>
        <taxon>Agaricales</taxon>
        <taxon>Tricholomatineae</taxon>
        <taxon>Lyophyllaceae</taxon>
        <taxon>Lyophyllum</taxon>
    </lineage>
</organism>
<evidence type="ECO:0000313" key="3">
    <source>
        <dbReference type="Proteomes" id="UP001063166"/>
    </source>
</evidence>
<name>A0A9P3UQ53_LYOSH</name>
<keyword evidence="3" id="KW-1185">Reference proteome</keyword>
<evidence type="ECO:0000313" key="2">
    <source>
        <dbReference type="EMBL" id="GLB40932.1"/>
    </source>
</evidence>
<proteinExistence type="predicted"/>
<accession>A0A9P3UQ53</accession>